<proteinExistence type="predicted"/>
<evidence type="ECO:0000313" key="4">
    <source>
        <dbReference type="Proteomes" id="UP000183794"/>
    </source>
</evidence>
<dbReference type="InterPro" id="IPR011970">
    <property type="entry name" value="MltB_2"/>
</dbReference>
<protein>
    <submittedName>
        <fullName evidence="3">Membrane-bound lytic murein transglycosylase</fullName>
    </submittedName>
</protein>
<dbReference type="GO" id="GO:0009253">
    <property type="term" value="P:peptidoglycan catabolic process"/>
    <property type="evidence" value="ECO:0007669"/>
    <property type="project" value="TreeGrafter"/>
</dbReference>
<feature type="signal peptide" evidence="1">
    <location>
        <begin position="1"/>
        <end position="18"/>
    </location>
</feature>
<gene>
    <name evidence="3" type="ORF">NVI5450_3886</name>
</gene>
<dbReference type="Gene3D" id="1.10.8.350">
    <property type="entry name" value="Bacterial muramidase"/>
    <property type="match status" value="1"/>
</dbReference>
<dbReference type="InterPro" id="IPR031304">
    <property type="entry name" value="SLT_2"/>
</dbReference>
<dbReference type="OrthoDB" id="9772911at2"/>
<dbReference type="Gene3D" id="1.10.530.10">
    <property type="match status" value="1"/>
</dbReference>
<dbReference type="Proteomes" id="UP000183794">
    <property type="component" value="Unassembled WGS sequence"/>
</dbReference>
<dbReference type="RefSeq" id="WP_075518394.1">
    <property type="nucleotide sequence ID" value="NZ_FPLD01000102.1"/>
</dbReference>
<name>A0A1L0BZN5_9GAMM</name>
<dbReference type="FunFam" id="1.10.8.350:FF:000001">
    <property type="entry name" value="Lytic murein transglycosylase B"/>
    <property type="match status" value="1"/>
</dbReference>
<organism evidence="3 4">
    <name type="scientific">Moritella viscosa</name>
    <dbReference type="NCBI Taxonomy" id="80854"/>
    <lineage>
        <taxon>Bacteria</taxon>
        <taxon>Pseudomonadati</taxon>
        <taxon>Pseudomonadota</taxon>
        <taxon>Gammaproteobacteria</taxon>
        <taxon>Alteromonadales</taxon>
        <taxon>Moritellaceae</taxon>
        <taxon>Moritella</taxon>
    </lineage>
</organism>
<dbReference type="AlphaFoldDB" id="A0A1L0BZN5"/>
<dbReference type="PANTHER" id="PTHR30163:SF8">
    <property type="entry name" value="LYTIC MUREIN TRANSGLYCOSYLASE"/>
    <property type="match status" value="1"/>
</dbReference>
<evidence type="ECO:0000313" key="3">
    <source>
        <dbReference type="EMBL" id="SGZ12802.1"/>
    </source>
</evidence>
<dbReference type="SUPFAM" id="SSF53955">
    <property type="entry name" value="Lysozyme-like"/>
    <property type="match status" value="1"/>
</dbReference>
<feature type="chain" id="PRO_5012295363" evidence="1">
    <location>
        <begin position="19"/>
        <end position="320"/>
    </location>
</feature>
<keyword evidence="1" id="KW-0732">Signal</keyword>
<dbReference type="Pfam" id="PF13406">
    <property type="entry name" value="SLT_2"/>
    <property type="match status" value="1"/>
</dbReference>
<dbReference type="NCBIfam" id="TIGR02283">
    <property type="entry name" value="MltB_2"/>
    <property type="match status" value="1"/>
</dbReference>
<dbReference type="InterPro" id="IPR043426">
    <property type="entry name" value="MltB-like"/>
</dbReference>
<dbReference type="InterPro" id="IPR023346">
    <property type="entry name" value="Lysozyme-like_dom_sf"/>
</dbReference>
<reference evidence="3 4" key="1">
    <citation type="submission" date="2016-11" db="EMBL/GenBank/DDBJ databases">
        <authorList>
            <person name="Jaros S."/>
            <person name="Januszkiewicz K."/>
            <person name="Wedrychowicz H."/>
        </authorList>
    </citation>
    <scope>NUCLEOTIDE SEQUENCE [LARGE SCALE GENOMIC DNA]</scope>
    <source>
        <strain evidence="3">NVI 5450</strain>
    </source>
</reference>
<accession>A0A1L0BZN5</accession>
<dbReference type="GO" id="GO:0008933">
    <property type="term" value="F:peptidoglycan lytic transglycosylase activity"/>
    <property type="evidence" value="ECO:0007669"/>
    <property type="project" value="TreeGrafter"/>
</dbReference>
<dbReference type="PANTHER" id="PTHR30163">
    <property type="entry name" value="MEMBRANE-BOUND LYTIC MUREIN TRANSGLYCOSYLASE B"/>
    <property type="match status" value="1"/>
</dbReference>
<dbReference type="EMBL" id="FPLD01000102">
    <property type="protein sequence ID" value="SGZ12802.1"/>
    <property type="molecule type" value="Genomic_DNA"/>
</dbReference>
<evidence type="ECO:0000259" key="2">
    <source>
        <dbReference type="Pfam" id="PF13406"/>
    </source>
</evidence>
<sequence length="320" mass="36002">MKLAGLVLLAFSSTAVSAKPTFDEYLSTLRTESELLGVSEQTVNDAFSSINYRKKTIVHDKAQPERQKITLDAYIPRAVPEWKIAKARKLFLENKALLERIGKDFGVQPRFIVALWGVETNFGNYTGNFSTLSALATLAYDGRRETFFKKEFFAALKIIDEGHITAADMKGSWAGAMGQVQFMPSSFNAYAVDYNKDGKKDIWNNTADALASAANYLKQAKWDDTYTWGRQVLLPDNYDAQVSGLKLTKKLNEWQSLGIRTYEGNNLPKVDLDASLIMPGGEGGRVYLVYNNYRSIMRWNRSDYFATSVAHLSDAIKFKD</sequence>
<dbReference type="CDD" id="cd13399">
    <property type="entry name" value="Slt35-like"/>
    <property type="match status" value="1"/>
</dbReference>
<feature type="domain" description="Transglycosylase SLT" evidence="2">
    <location>
        <begin position="22"/>
        <end position="314"/>
    </location>
</feature>
<evidence type="ECO:0000256" key="1">
    <source>
        <dbReference type="SAM" id="SignalP"/>
    </source>
</evidence>